<evidence type="ECO:0000313" key="3">
    <source>
        <dbReference type="EMBL" id="EFJ16160.1"/>
    </source>
</evidence>
<protein>
    <submittedName>
        <fullName evidence="3">Uncharacterized protein</fullName>
    </submittedName>
</protein>
<dbReference type="PANTHER" id="PTHR46975:SF2">
    <property type="entry name" value="PROTEIN SWEETIE"/>
    <property type="match status" value="1"/>
</dbReference>
<dbReference type="GO" id="GO:0005975">
    <property type="term" value="P:carbohydrate metabolic process"/>
    <property type="evidence" value="ECO:0000318"/>
    <property type="project" value="GO_Central"/>
</dbReference>
<dbReference type="KEGG" id="smo:SELMODRAFT_445328"/>
<dbReference type="Gene3D" id="1.25.10.10">
    <property type="entry name" value="Leucine-rich Repeat Variant"/>
    <property type="match status" value="2"/>
</dbReference>
<gene>
    <name evidence="3" type="ORF">SELMODRAFT_445328</name>
</gene>
<dbReference type="InterPro" id="IPR011989">
    <property type="entry name" value="ARM-like"/>
</dbReference>
<comment type="similarity">
    <text evidence="1">Belongs to the HEATR5 family.</text>
</comment>
<evidence type="ECO:0000313" key="4">
    <source>
        <dbReference type="Proteomes" id="UP000001514"/>
    </source>
</evidence>
<reference evidence="3 4" key="1">
    <citation type="journal article" date="2011" name="Science">
        <title>The Selaginella genome identifies genetic changes associated with the evolution of vascular plants.</title>
        <authorList>
            <person name="Banks J.A."/>
            <person name="Nishiyama T."/>
            <person name="Hasebe M."/>
            <person name="Bowman J.L."/>
            <person name="Gribskov M."/>
            <person name="dePamphilis C."/>
            <person name="Albert V.A."/>
            <person name="Aono N."/>
            <person name="Aoyama T."/>
            <person name="Ambrose B.A."/>
            <person name="Ashton N.W."/>
            <person name="Axtell M.J."/>
            <person name="Barker E."/>
            <person name="Barker M.S."/>
            <person name="Bennetzen J.L."/>
            <person name="Bonawitz N.D."/>
            <person name="Chapple C."/>
            <person name="Cheng C."/>
            <person name="Correa L.G."/>
            <person name="Dacre M."/>
            <person name="DeBarry J."/>
            <person name="Dreyer I."/>
            <person name="Elias M."/>
            <person name="Engstrom E.M."/>
            <person name="Estelle M."/>
            <person name="Feng L."/>
            <person name="Finet C."/>
            <person name="Floyd S.K."/>
            <person name="Frommer W.B."/>
            <person name="Fujita T."/>
            <person name="Gramzow L."/>
            <person name="Gutensohn M."/>
            <person name="Harholt J."/>
            <person name="Hattori M."/>
            <person name="Heyl A."/>
            <person name="Hirai T."/>
            <person name="Hiwatashi Y."/>
            <person name="Ishikawa M."/>
            <person name="Iwata M."/>
            <person name="Karol K.G."/>
            <person name="Koehler B."/>
            <person name="Kolukisaoglu U."/>
            <person name="Kubo M."/>
            <person name="Kurata T."/>
            <person name="Lalonde S."/>
            <person name="Li K."/>
            <person name="Li Y."/>
            <person name="Litt A."/>
            <person name="Lyons E."/>
            <person name="Manning G."/>
            <person name="Maruyama T."/>
            <person name="Michael T.P."/>
            <person name="Mikami K."/>
            <person name="Miyazaki S."/>
            <person name="Morinaga S."/>
            <person name="Murata T."/>
            <person name="Mueller-Roeber B."/>
            <person name="Nelson D.R."/>
            <person name="Obara M."/>
            <person name="Oguri Y."/>
            <person name="Olmstead R.G."/>
            <person name="Onodera N."/>
            <person name="Petersen B.L."/>
            <person name="Pils B."/>
            <person name="Prigge M."/>
            <person name="Rensing S.A."/>
            <person name="Riano-Pachon D.M."/>
            <person name="Roberts A.W."/>
            <person name="Sato Y."/>
            <person name="Scheller H.V."/>
            <person name="Schulz B."/>
            <person name="Schulz C."/>
            <person name="Shakirov E.V."/>
            <person name="Shibagaki N."/>
            <person name="Shinohara N."/>
            <person name="Shippen D.E."/>
            <person name="Soerensen I."/>
            <person name="Sotooka R."/>
            <person name="Sugimoto N."/>
            <person name="Sugita M."/>
            <person name="Sumikawa N."/>
            <person name="Tanurdzic M."/>
            <person name="Theissen G."/>
            <person name="Ulvskov P."/>
            <person name="Wakazuki S."/>
            <person name="Weng J.K."/>
            <person name="Willats W.W."/>
            <person name="Wipf D."/>
            <person name="Wolf P.G."/>
            <person name="Yang L."/>
            <person name="Zimmer A.D."/>
            <person name="Zhu Q."/>
            <person name="Mitros T."/>
            <person name="Hellsten U."/>
            <person name="Loque D."/>
            <person name="Otillar R."/>
            <person name="Salamov A."/>
            <person name="Schmutz J."/>
            <person name="Shapiro H."/>
            <person name="Lindquist E."/>
            <person name="Lucas S."/>
            <person name="Rokhsar D."/>
            <person name="Grigoriev I.V."/>
        </authorList>
    </citation>
    <scope>NUCLEOTIDE SEQUENCE [LARGE SCALE GENOMIC DNA]</scope>
</reference>
<name>D8SHQ8_SELML</name>
<sequence>MGKSGAGSELAKLDVLVAQLESMAASFKLQQHLDPLICFDLLADLIWTIDDESPDRILACQRKCEDALQNLLLLGVRPPVRHLAASAVLELMIKGDSISIYSRASSLQGWLTDNKKGDPSSFIGAAQCLGTLYRSYGPKITSNLGETSTLVAKLMRFQEVSVRQAGIQLLHDALEGCGGIGPWSAYADGLRVILKSGVTDKSAGVKAISAGCLRLFAVTGGPGFGPGALENCASLCLKALEDASQSVQDGFAAALGALVALGLNPQGQIQPKGKGGAPPPPAKVLEGALDKYLVAPFVKGPRHKDFRVGLAMAWVAFLQEMHLCYSKNDFELGAYATQVINLLRSANSQIDPHAQACVLYILRVGIVEQMGEPGQKELMSMLCKQLNLADNSPSMLVVLLRTLSHLLTTLGEVTLSARDALDGALVSSSSHYSVEVRVEAALTLRTLAEVDPTFASNVMSCAVTTLWAVHEAVAVEKGDRLKLQLGALHGQAALLAALLASYPKLLLGLPSRLPLAVLDVGRKLVLQPVRNSLSAASEKEAGWMLISSFVSSLPREELREKERELISLWTAPVSGNIDGMLKQLGGNLAAEISGWSAAVEALTAFVKNYLMAQISPEREGMLIQPVLGYLSGSLSCLSSNVLQQATPPLKPFVDVFIIKVLRAFRTLPAPLSYKNEHTQLLRICTAPFREPSSYGESSSLRLLLDARDASLGPWLPGRDSFQDEMRAFEGGGDGLLPCVWEEVPAFPQPVPMETTLVDEMMLCLGTLFGTQSETTRLQVLDVMEMSIKNGKKPSYDASLTNICVALLGSLKKSVAQRIQEHPEGEVLKRIQTLFEDILSEETSATTHRRAAAEGLGLLAKMGTDVYAARLMRSLLSDVGAANESLHKGSVAFVLGCIHRSVGGMALSALVPATVQAICSMARDAKEGHHVWILHGLWLTIESAGLSFVPHVQATLTLVMDIILSEDHNHPEIRESIGRVVNAIVAVLGPELSFGSSLYSRCKALPVHAHVETLLPTLFSKQPSLRHAAVSTLRHLCERDPVAMNNERIEEDLFAMLDTETDSKIIKTVRLTLQRLLDSACPSYPSRWIQICRTVVLASSKPNVSSSNAIGGAEEPVGEDDEGSMIGSRNSEPAKSEVRREVDLLPRYTTRVFAAECLSRIPTAVGADPLHFDINQARQHLARNPGADLLVLHLGELVALAYQVATGAMESIRTIGVGLLDTILEKFGKTEDPDPEYAGHLLLEQYQAQFLSAVRTALEPSASPLLMASGARLAARIVTSGVAGNDRGVLQRVLNLISRPLSNWDSLNYTSYAEWVCCKVKAGLLGAHAAVKTYALACLKSGPEKAVVGNLLISLLGNHVNLLNRCWIGLLKDYTMVCTQFSGKMQQNYKPFLEGMESPAIAAKLQPHLHEVSSLILEAVAVDAVPASNALPIELSTLKPVELNNSDFLLIWALSVLILLNKGSKVSDRSHHARSFPSFSGRIMGNSPAGNANLQLVALRALRCLCSPSFYSPAMLSIDLCQELLSMLLNPSFQAYSWAPMAIVCVVEQIVNSTPETYLHNEDLVVTIVDISMSYCSDLLASEENRWDTFESDAVVCCALSTLGNLVARLNSKMQGDLIPQLLCAGLKLLSLRGLSGNALSSVTTLVTCLTTAASKTDESYVEYFPVEDRCAVLSASVESLASMCEKQWNSKSLDQNTIQHVQILLGILVAVTRTVPDSDATRSLKSSAQKCCIDSLRAALATNNPLVQLAVVQTLSATVQAGITEQPKASKCSWALLLMRELGADVACIVEALPKGTLSSAQTNAVVESLKLLVQLRSLVEGDDAQREVLHVLLMAIVQATTLATSFTSVAVKLVTQLASVPASATQFKAVLLDLPPEARGKLQEIIRTSVTQDARASPPVPGPIKMPVAMKPLPAVIAKPASPPPVPAPESPSSNDEWDDFQ</sequence>
<dbReference type="Pfam" id="PF20210">
    <property type="entry name" value="Laa1_Sip1_HTR5"/>
    <property type="match status" value="1"/>
</dbReference>
<feature type="region of interest" description="Disordered" evidence="2">
    <location>
        <begin position="1917"/>
        <end position="1943"/>
    </location>
</feature>
<dbReference type="OMA" id="YPQVIQE"/>
<feature type="region of interest" description="Disordered" evidence="2">
    <location>
        <begin position="1103"/>
        <end position="1137"/>
    </location>
</feature>
<organism evidence="4">
    <name type="scientific">Selaginella moellendorffii</name>
    <name type="common">Spikemoss</name>
    <dbReference type="NCBI Taxonomy" id="88036"/>
    <lineage>
        <taxon>Eukaryota</taxon>
        <taxon>Viridiplantae</taxon>
        <taxon>Streptophyta</taxon>
        <taxon>Embryophyta</taxon>
        <taxon>Tracheophyta</taxon>
        <taxon>Lycopodiopsida</taxon>
        <taxon>Selaginellales</taxon>
        <taxon>Selaginellaceae</taxon>
        <taxon>Selaginella</taxon>
    </lineage>
</organism>
<keyword evidence="4" id="KW-1185">Reference proteome</keyword>
<accession>D8SHQ8</accession>
<dbReference type="STRING" id="88036.D8SHQ8"/>
<proteinExistence type="inferred from homology"/>
<feature type="compositionally biased region" description="Pro residues" evidence="2">
    <location>
        <begin position="1922"/>
        <end position="1931"/>
    </location>
</feature>
<dbReference type="EMBL" id="GL377620">
    <property type="protein sequence ID" value="EFJ16160.1"/>
    <property type="molecule type" value="Genomic_DNA"/>
</dbReference>
<dbReference type="InterPro" id="IPR046837">
    <property type="entry name" value="Laa1/Sip1/HEATR5-like_HEAT"/>
</dbReference>
<evidence type="ECO:0000256" key="1">
    <source>
        <dbReference type="ARBA" id="ARBA00008304"/>
    </source>
</evidence>
<dbReference type="InterPro" id="IPR016024">
    <property type="entry name" value="ARM-type_fold"/>
</dbReference>
<dbReference type="PANTHER" id="PTHR46975">
    <property type="entry name" value="PROTEIN SWEETIE"/>
    <property type="match status" value="1"/>
</dbReference>
<dbReference type="HOGENOM" id="CLU_001346_0_0_1"/>
<dbReference type="InterPro" id="IPR044218">
    <property type="entry name" value="SWEETIE"/>
</dbReference>
<dbReference type="SUPFAM" id="SSF48371">
    <property type="entry name" value="ARM repeat"/>
    <property type="match status" value="3"/>
</dbReference>
<dbReference type="InParanoid" id="D8SHQ8"/>
<dbReference type="Gramene" id="EFJ16160">
    <property type="protein sequence ID" value="EFJ16160"/>
    <property type="gene ID" value="SELMODRAFT_445328"/>
</dbReference>
<evidence type="ECO:0000256" key="2">
    <source>
        <dbReference type="SAM" id="MobiDB-lite"/>
    </source>
</evidence>
<dbReference type="Proteomes" id="UP000001514">
    <property type="component" value="Unassembled WGS sequence"/>
</dbReference>
<dbReference type="eggNOG" id="KOG1822">
    <property type="taxonomic scope" value="Eukaryota"/>
</dbReference>
<dbReference type="FunCoup" id="D8SHQ8">
    <property type="interactions" value="4303"/>
</dbReference>